<dbReference type="Gene3D" id="1.20.81.30">
    <property type="entry name" value="Type II secretion system (T2SS), domain F"/>
    <property type="match status" value="1"/>
</dbReference>
<comment type="caution">
    <text evidence="8">The sequence shown here is derived from an EMBL/GenBank/DDBJ whole genome shotgun (WGS) entry which is preliminary data.</text>
</comment>
<keyword evidence="5 6" id="KW-0472">Membrane</keyword>
<keyword evidence="3 6" id="KW-0812">Transmembrane</keyword>
<keyword evidence="9" id="KW-1185">Reference proteome</keyword>
<protein>
    <submittedName>
        <fullName evidence="8">Pilus assembly protein TadB</fullName>
    </submittedName>
</protein>
<evidence type="ECO:0000256" key="3">
    <source>
        <dbReference type="ARBA" id="ARBA00022692"/>
    </source>
</evidence>
<keyword evidence="2" id="KW-1003">Cell membrane</keyword>
<sequence>MDYLYYATGILVFVAVVLLIEGMYLTWNSAKGPEAERIARRLRMMSAGGHVSGESQSMIKKRLLSESPAFQRLLLQMPRVSQIDRLLEQSGVTWTVSDLIVLSMICPVLVGGLALYLRLPVFAVLGLMAFSISFPLLWVMNAKNKRLQKVDHQLPDALDLIGRALRAGHAFPTAMKMVGDEMNDPIAAEFRATFDEVNFGISMHDALMNMATRVPSTDLRYFVIAVLIQRETGGNLAELLDNISRIVRERIKLLGQIRVLSAEGKMSAWVLGLLPFAAGFMIQVTNPGFLSVLYTDPAGRKMVGTAIVMMILGVFAMRKIIRIRV</sequence>
<proteinExistence type="predicted"/>
<dbReference type="PANTHER" id="PTHR35007">
    <property type="entry name" value="INTEGRAL MEMBRANE PROTEIN-RELATED"/>
    <property type="match status" value="1"/>
</dbReference>
<name>A0A6N9HHL5_9BURK</name>
<dbReference type="InterPro" id="IPR018076">
    <property type="entry name" value="T2SS_GspF_dom"/>
</dbReference>
<dbReference type="PANTHER" id="PTHR35007:SF1">
    <property type="entry name" value="PILUS ASSEMBLY PROTEIN"/>
    <property type="match status" value="1"/>
</dbReference>
<comment type="subcellular location">
    <subcellularLocation>
        <location evidence="1">Cell membrane</location>
        <topology evidence="1">Multi-pass membrane protein</topology>
    </subcellularLocation>
</comment>
<dbReference type="AlphaFoldDB" id="A0A6N9HHL5"/>
<evidence type="ECO:0000313" key="9">
    <source>
        <dbReference type="Proteomes" id="UP000448575"/>
    </source>
</evidence>
<dbReference type="InterPro" id="IPR042094">
    <property type="entry name" value="T2SS_GspF_sf"/>
</dbReference>
<accession>A0A6N9HHL5</accession>
<evidence type="ECO:0000256" key="4">
    <source>
        <dbReference type="ARBA" id="ARBA00022989"/>
    </source>
</evidence>
<evidence type="ECO:0000256" key="2">
    <source>
        <dbReference type="ARBA" id="ARBA00022475"/>
    </source>
</evidence>
<feature type="transmembrane region" description="Helical" evidence="6">
    <location>
        <begin position="6"/>
        <end position="27"/>
    </location>
</feature>
<evidence type="ECO:0000259" key="7">
    <source>
        <dbReference type="Pfam" id="PF00482"/>
    </source>
</evidence>
<dbReference type="RefSeq" id="WP_161026041.1">
    <property type="nucleotide sequence ID" value="NZ_WWCJ01000008.1"/>
</dbReference>
<feature type="transmembrane region" description="Helical" evidence="6">
    <location>
        <begin position="268"/>
        <end position="290"/>
    </location>
</feature>
<feature type="transmembrane region" description="Helical" evidence="6">
    <location>
        <begin position="302"/>
        <end position="321"/>
    </location>
</feature>
<dbReference type="EMBL" id="WWCJ01000008">
    <property type="protein sequence ID" value="MYN03064.1"/>
    <property type="molecule type" value="Genomic_DNA"/>
</dbReference>
<keyword evidence="4 6" id="KW-1133">Transmembrane helix</keyword>
<dbReference type="Proteomes" id="UP000448575">
    <property type="component" value="Unassembled WGS sequence"/>
</dbReference>
<evidence type="ECO:0000256" key="1">
    <source>
        <dbReference type="ARBA" id="ARBA00004651"/>
    </source>
</evidence>
<feature type="transmembrane region" description="Helical" evidence="6">
    <location>
        <begin position="92"/>
        <end position="115"/>
    </location>
</feature>
<feature type="transmembrane region" description="Helical" evidence="6">
    <location>
        <begin position="121"/>
        <end position="139"/>
    </location>
</feature>
<evidence type="ECO:0000313" key="8">
    <source>
        <dbReference type="EMBL" id="MYN03064.1"/>
    </source>
</evidence>
<evidence type="ECO:0000256" key="5">
    <source>
        <dbReference type="ARBA" id="ARBA00023136"/>
    </source>
</evidence>
<gene>
    <name evidence="8" type="ORF">GTP41_13220</name>
</gene>
<feature type="domain" description="Type II secretion system protein GspF" evidence="7">
    <location>
        <begin position="158"/>
        <end position="282"/>
    </location>
</feature>
<dbReference type="Pfam" id="PF00482">
    <property type="entry name" value="T2SSF"/>
    <property type="match status" value="1"/>
</dbReference>
<organism evidence="8 9">
    <name type="scientific">Pseudoduganella guangdongensis</name>
    <dbReference type="NCBI Taxonomy" id="2692179"/>
    <lineage>
        <taxon>Bacteria</taxon>
        <taxon>Pseudomonadati</taxon>
        <taxon>Pseudomonadota</taxon>
        <taxon>Betaproteobacteria</taxon>
        <taxon>Burkholderiales</taxon>
        <taxon>Oxalobacteraceae</taxon>
        <taxon>Telluria group</taxon>
        <taxon>Pseudoduganella</taxon>
    </lineage>
</organism>
<evidence type="ECO:0000256" key="6">
    <source>
        <dbReference type="SAM" id="Phobius"/>
    </source>
</evidence>
<reference evidence="8 9" key="1">
    <citation type="submission" date="2019-12" db="EMBL/GenBank/DDBJ databases">
        <title>Novel species isolated from a subtropical stream in China.</title>
        <authorList>
            <person name="Lu H."/>
        </authorList>
    </citation>
    <scope>NUCLEOTIDE SEQUENCE [LARGE SCALE GENOMIC DNA]</scope>
    <source>
        <strain evidence="8 9">DS3</strain>
    </source>
</reference>
<dbReference type="GO" id="GO:0005886">
    <property type="term" value="C:plasma membrane"/>
    <property type="evidence" value="ECO:0007669"/>
    <property type="project" value="UniProtKB-SubCell"/>
</dbReference>